<dbReference type="EMBL" id="AAXA02000015">
    <property type="protein sequence ID" value="EDR46464.1"/>
    <property type="molecule type" value="Genomic_DNA"/>
</dbReference>
<reference evidence="1 2" key="2">
    <citation type="submission" date="2007-10" db="EMBL/GenBank/DDBJ databases">
        <authorList>
            <person name="Fulton L."/>
            <person name="Clifton S."/>
            <person name="Fulton B."/>
            <person name="Xu J."/>
            <person name="Minx P."/>
            <person name="Pepin K.H."/>
            <person name="Johnson M."/>
            <person name="Thiruvilangam P."/>
            <person name="Bhonagiri V."/>
            <person name="Nash W.E."/>
            <person name="Wang C."/>
            <person name="Mardis E.R."/>
            <person name="Wilson R.K."/>
        </authorList>
    </citation>
    <scope>NUCLEOTIDE SEQUENCE [LARGE SCALE GENOMIC DNA]</scope>
    <source>
        <strain evidence="1 2">ATCC 27755</strain>
    </source>
</reference>
<organism evidence="1 2">
    <name type="scientific">Dorea formicigenerans ATCC 27755</name>
    <dbReference type="NCBI Taxonomy" id="411461"/>
    <lineage>
        <taxon>Bacteria</taxon>
        <taxon>Bacillati</taxon>
        <taxon>Bacillota</taxon>
        <taxon>Clostridia</taxon>
        <taxon>Lachnospirales</taxon>
        <taxon>Lachnospiraceae</taxon>
        <taxon>Dorea</taxon>
    </lineage>
</organism>
<dbReference type="STRING" id="411461.DORFOR_03076"/>
<comment type="caution">
    <text evidence="1">The sequence shown here is derived from an EMBL/GenBank/DDBJ whole genome shotgun (WGS) entry which is preliminary data.</text>
</comment>
<name>B0G9W0_9FIRM</name>
<dbReference type="PaxDb" id="411461-DORFOR_03076"/>
<accession>B0G9W0</accession>
<evidence type="ECO:0000313" key="2">
    <source>
        <dbReference type="Proteomes" id="UP000005359"/>
    </source>
</evidence>
<proteinExistence type="predicted"/>
<protein>
    <submittedName>
        <fullName evidence="1">Uncharacterized protein</fullName>
    </submittedName>
</protein>
<sequence length="57" mass="6792">MRVFSLYPPFRTVATHAAAICCVFRNELEKYFYARKKHKRKGCIAFLCFIICTCYMM</sequence>
<gene>
    <name evidence="1" type="ORF">DORFOR_03076</name>
</gene>
<dbReference type="Proteomes" id="UP000005359">
    <property type="component" value="Unassembled WGS sequence"/>
</dbReference>
<evidence type="ECO:0000313" key="1">
    <source>
        <dbReference type="EMBL" id="EDR46464.1"/>
    </source>
</evidence>
<dbReference type="AlphaFoldDB" id="B0G9W0"/>
<reference evidence="1 2" key="1">
    <citation type="submission" date="2007-10" db="EMBL/GenBank/DDBJ databases">
        <title>Draft genome sequence of Dorea formicigenerans(ATCC 27755).</title>
        <authorList>
            <person name="Sudarsanam P."/>
            <person name="Ley R."/>
            <person name="Guruge J."/>
            <person name="Turnbaugh P.J."/>
            <person name="Mahowald M."/>
            <person name="Liep D."/>
            <person name="Gordon J."/>
        </authorList>
    </citation>
    <scope>NUCLEOTIDE SEQUENCE [LARGE SCALE GENOMIC DNA]</scope>
    <source>
        <strain evidence="1 2">ATCC 27755</strain>
    </source>
</reference>